<accession>A0ABM7MLS2</accession>
<evidence type="ECO:0000313" key="1">
    <source>
        <dbReference type="EMBL" id="BCO27279.1"/>
    </source>
</evidence>
<organism evidence="1 2">
    <name type="scientific">Rhodoferax lithotrophicus</name>
    <dbReference type="NCBI Taxonomy" id="2798804"/>
    <lineage>
        <taxon>Bacteria</taxon>
        <taxon>Pseudomonadati</taxon>
        <taxon>Pseudomonadota</taxon>
        <taxon>Betaproteobacteria</taxon>
        <taxon>Burkholderiales</taxon>
        <taxon>Comamonadaceae</taxon>
        <taxon>Rhodoferax</taxon>
    </lineage>
</organism>
<evidence type="ECO:0000313" key="2">
    <source>
        <dbReference type="Proteomes" id="UP000824366"/>
    </source>
</evidence>
<sequence>MTLASLYPGLPTWCIPESPSAFFYAARAFLLWRLRTVGRQKSSISIFEGIKS</sequence>
<keyword evidence="2" id="KW-1185">Reference proteome</keyword>
<proteinExistence type="predicted"/>
<protein>
    <submittedName>
        <fullName evidence="1">Uncharacterized protein</fullName>
    </submittedName>
</protein>
<gene>
    <name evidence="1" type="ORF">MIZ03_2167</name>
</gene>
<dbReference type="Proteomes" id="UP000824366">
    <property type="component" value="Chromosome"/>
</dbReference>
<name>A0ABM7MLS2_9BURK</name>
<dbReference type="EMBL" id="AP024238">
    <property type="protein sequence ID" value="BCO27279.1"/>
    <property type="molecule type" value="Genomic_DNA"/>
</dbReference>
<reference evidence="1 2" key="1">
    <citation type="journal article" date="2021" name="Microbiol. Spectr.">
        <title>A Single Bacterium Capable of Oxidation and Reduction of Iron at Circumneutral pH.</title>
        <authorList>
            <person name="Kato S."/>
            <person name="Ohkuma M."/>
        </authorList>
    </citation>
    <scope>NUCLEOTIDE SEQUENCE [LARGE SCALE GENOMIC DNA]</scope>
    <source>
        <strain evidence="1 2">MIZ03</strain>
    </source>
</reference>